<proteinExistence type="predicted"/>
<dbReference type="EMBL" id="JBBWWT010000002">
    <property type="protein sequence ID" value="MEL1263996.1"/>
    <property type="molecule type" value="Genomic_DNA"/>
</dbReference>
<dbReference type="Pfam" id="PF00535">
    <property type="entry name" value="Glycos_transf_2"/>
    <property type="match status" value="1"/>
</dbReference>
<dbReference type="PANTHER" id="PTHR22916:SF3">
    <property type="entry name" value="UDP-GLCNAC:BETAGAL BETA-1,3-N-ACETYLGLUCOSAMINYLTRANSFERASE-LIKE PROTEIN 1"/>
    <property type="match status" value="1"/>
</dbReference>
<feature type="domain" description="Glycosyltransferase 2-like" evidence="1">
    <location>
        <begin position="9"/>
        <end position="130"/>
    </location>
</feature>
<dbReference type="CDD" id="cd00761">
    <property type="entry name" value="Glyco_tranf_GTA_type"/>
    <property type="match status" value="1"/>
</dbReference>
<dbReference type="SUPFAM" id="SSF53448">
    <property type="entry name" value="Nucleotide-diphospho-sugar transferases"/>
    <property type="match status" value="1"/>
</dbReference>
<keyword evidence="2" id="KW-0328">Glycosyltransferase</keyword>
<comment type="caution">
    <text evidence="2">The sequence shown here is derived from an EMBL/GenBank/DDBJ whole genome shotgun (WGS) entry which is preliminary data.</text>
</comment>
<dbReference type="EC" id="2.4.-.-" evidence="2"/>
<gene>
    <name evidence="2" type="ORF">AAD027_06365</name>
</gene>
<accession>A0ABU9IYD0</accession>
<dbReference type="Proteomes" id="UP001459204">
    <property type="component" value="Unassembled WGS sequence"/>
</dbReference>
<organism evidence="2 3">
    <name type="scientific">Pseudoxanthomonas putridarboris</name>
    <dbReference type="NCBI Taxonomy" id="752605"/>
    <lineage>
        <taxon>Bacteria</taxon>
        <taxon>Pseudomonadati</taxon>
        <taxon>Pseudomonadota</taxon>
        <taxon>Gammaproteobacteria</taxon>
        <taxon>Lysobacterales</taxon>
        <taxon>Lysobacteraceae</taxon>
        <taxon>Pseudoxanthomonas</taxon>
    </lineage>
</organism>
<keyword evidence="3" id="KW-1185">Reference proteome</keyword>
<dbReference type="PANTHER" id="PTHR22916">
    <property type="entry name" value="GLYCOSYLTRANSFERASE"/>
    <property type="match status" value="1"/>
</dbReference>
<dbReference type="InterPro" id="IPR001173">
    <property type="entry name" value="Glyco_trans_2-like"/>
</dbReference>
<evidence type="ECO:0000259" key="1">
    <source>
        <dbReference type="Pfam" id="PF00535"/>
    </source>
</evidence>
<dbReference type="GO" id="GO:0016757">
    <property type="term" value="F:glycosyltransferase activity"/>
    <property type="evidence" value="ECO:0007669"/>
    <property type="project" value="UniProtKB-KW"/>
</dbReference>
<dbReference type="RefSeq" id="WP_341725175.1">
    <property type="nucleotide sequence ID" value="NZ_JBBWWT010000002.1"/>
</dbReference>
<evidence type="ECO:0000313" key="3">
    <source>
        <dbReference type="Proteomes" id="UP001459204"/>
    </source>
</evidence>
<dbReference type="InterPro" id="IPR029044">
    <property type="entry name" value="Nucleotide-diphossugar_trans"/>
</dbReference>
<reference evidence="2 3" key="1">
    <citation type="submission" date="2024-04" db="EMBL/GenBank/DDBJ databases">
        <title>Draft genome sequence of Pseudoxanthomonas putridarboris WD12.</title>
        <authorList>
            <person name="Oh J."/>
        </authorList>
    </citation>
    <scope>NUCLEOTIDE SEQUENCE [LARGE SCALE GENOMIC DNA]</scope>
    <source>
        <strain evidence="2 3">WD12</strain>
    </source>
</reference>
<sequence>MKRVPGRVSVVMPAYNAAETLEASMQSVLGQSHADVELLVVDDGSRDRSREIVEEVSRRDRRVTGIALTANGGVSTARNTGIEAASGEYVAFLDSDDRWHPDKLRIQLEAMRGAGAQVGYTAYQRVDGDDRVLSTVHPPASVDYAGMLKGNCIGNLTGLYARALGEVRFPRAGHEDYVFWLRVVRLAGKAVCTDPLDPLAYYLVRPGSLSANKWRAARWQWRIYRDFEGIGVLPASWYFVNYAANAVMKRM</sequence>
<keyword evidence="2" id="KW-0808">Transferase</keyword>
<dbReference type="Gene3D" id="3.90.550.10">
    <property type="entry name" value="Spore Coat Polysaccharide Biosynthesis Protein SpsA, Chain A"/>
    <property type="match status" value="1"/>
</dbReference>
<name>A0ABU9IYD0_9GAMM</name>
<protein>
    <submittedName>
        <fullName evidence="2">Glycosyltransferase family 2 protein</fullName>
        <ecNumber evidence="2">2.4.-.-</ecNumber>
    </submittedName>
</protein>
<evidence type="ECO:0000313" key="2">
    <source>
        <dbReference type="EMBL" id="MEL1263996.1"/>
    </source>
</evidence>